<dbReference type="GO" id="GO:0006355">
    <property type="term" value="P:regulation of DNA-templated transcription"/>
    <property type="evidence" value="ECO:0007669"/>
    <property type="project" value="InterPro"/>
</dbReference>
<dbReference type="CDD" id="cd01392">
    <property type="entry name" value="HTH_LacI"/>
    <property type="match status" value="1"/>
</dbReference>
<sequence length="83" mass="8871">MNDVAALAGVSPITVSRVMNGHGRVDARTRSRVDDAMASLRYAPNHEARKLAGRKAIRIGFLYGSRFAGDLGQFLIGLSNQAG</sequence>
<evidence type="ECO:0000313" key="5">
    <source>
        <dbReference type="EMBL" id="EEF21961.1"/>
    </source>
</evidence>
<dbReference type="SUPFAM" id="SSF47413">
    <property type="entry name" value="lambda repressor-like DNA-binding domains"/>
    <property type="match status" value="1"/>
</dbReference>
<dbReference type="InterPro" id="IPR000843">
    <property type="entry name" value="HTH_LacI"/>
</dbReference>
<keyword evidence="6" id="KW-1185">Reference proteome</keyword>
<dbReference type="PROSITE" id="PS50932">
    <property type="entry name" value="HTH_LACI_2"/>
    <property type="match status" value="1"/>
</dbReference>
<dbReference type="PANTHER" id="PTHR30146">
    <property type="entry name" value="LACI-RELATED TRANSCRIPTIONAL REPRESSOR"/>
    <property type="match status" value="1"/>
</dbReference>
<evidence type="ECO:0000259" key="4">
    <source>
        <dbReference type="PROSITE" id="PS50932"/>
    </source>
</evidence>
<keyword evidence="3" id="KW-0804">Transcription</keyword>
<dbReference type="GO" id="GO:0003677">
    <property type="term" value="F:DNA binding"/>
    <property type="evidence" value="ECO:0007669"/>
    <property type="project" value="UniProtKB-KW"/>
</dbReference>
<dbReference type="Proteomes" id="UP000008311">
    <property type="component" value="Unassembled WGS sequence"/>
</dbReference>
<name>B9TQA4_RICCO</name>
<reference evidence="6" key="1">
    <citation type="journal article" date="2010" name="Nat. Biotechnol.">
        <title>Draft genome sequence of the oilseed species Ricinus communis.</title>
        <authorList>
            <person name="Chan A.P."/>
            <person name="Crabtree J."/>
            <person name="Zhao Q."/>
            <person name="Lorenzi H."/>
            <person name="Orvis J."/>
            <person name="Puiu D."/>
            <person name="Melake-Berhan A."/>
            <person name="Jones K.M."/>
            <person name="Redman J."/>
            <person name="Chen G."/>
            <person name="Cahoon E.B."/>
            <person name="Gedil M."/>
            <person name="Stanke M."/>
            <person name="Haas B.J."/>
            <person name="Wortman J.R."/>
            <person name="Fraser-Liggett C.M."/>
            <person name="Ravel J."/>
            <person name="Rabinowicz P.D."/>
        </authorList>
    </citation>
    <scope>NUCLEOTIDE SEQUENCE [LARGE SCALE GENOMIC DNA]</scope>
    <source>
        <strain evidence="6">cv. Hale</strain>
    </source>
</reference>
<gene>
    <name evidence="5" type="ORF">RCOM_1974540</name>
</gene>
<dbReference type="EMBL" id="EQ998352">
    <property type="protein sequence ID" value="EEF21961.1"/>
    <property type="molecule type" value="Genomic_DNA"/>
</dbReference>
<feature type="domain" description="HTH lacI-type" evidence="4">
    <location>
        <begin position="1"/>
        <end position="53"/>
    </location>
</feature>
<accession>B9TQA4</accession>
<dbReference type="InParanoid" id="B9TQA4"/>
<evidence type="ECO:0000256" key="2">
    <source>
        <dbReference type="ARBA" id="ARBA00023125"/>
    </source>
</evidence>
<keyword evidence="1" id="KW-0805">Transcription regulation</keyword>
<evidence type="ECO:0000313" key="6">
    <source>
        <dbReference type="Proteomes" id="UP000008311"/>
    </source>
</evidence>
<dbReference type="AlphaFoldDB" id="B9TQA4"/>
<dbReference type="Pfam" id="PF00356">
    <property type="entry name" value="LacI"/>
    <property type="match status" value="1"/>
</dbReference>
<proteinExistence type="predicted"/>
<evidence type="ECO:0000256" key="1">
    <source>
        <dbReference type="ARBA" id="ARBA00023015"/>
    </source>
</evidence>
<feature type="non-terminal residue" evidence="5">
    <location>
        <position position="83"/>
    </location>
</feature>
<dbReference type="InterPro" id="IPR010982">
    <property type="entry name" value="Lambda_DNA-bd_dom_sf"/>
</dbReference>
<dbReference type="Gene3D" id="1.10.260.40">
    <property type="entry name" value="lambda repressor-like DNA-binding domains"/>
    <property type="match status" value="1"/>
</dbReference>
<organism evidence="5 6">
    <name type="scientific">Ricinus communis</name>
    <name type="common">Castor bean</name>
    <dbReference type="NCBI Taxonomy" id="3988"/>
    <lineage>
        <taxon>Eukaryota</taxon>
        <taxon>Viridiplantae</taxon>
        <taxon>Streptophyta</taxon>
        <taxon>Embryophyta</taxon>
        <taxon>Tracheophyta</taxon>
        <taxon>Spermatophyta</taxon>
        <taxon>Magnoliopsida</taxon>
        <taxon>eudicotyledons</taxon>
        <taxon>Gunneridae</taxon>
        <taxon>Pentapetalae</taxon>
        <taxon>rosids</taxon>
        <taxon>fabids</taxon>
        <taxon>Malpighiales</taxon>
        <taxon>Euphorbiaceae</taxon>
        <taxon>Acalyphoideae</taxon>
        <taxon>Acalypheae</taxon>
        <taxon>Ricinus</taxon>
    </lineage>
</organism>
<dbReference type="SMART" id="SM00354">
    <property type="entry name" value="HTH_LACI"/>
    <property type="match status" value="1"/>
</dbReference>
<evidence type="ECO:0000256" key="3">
    <source>
        <dbReference type="ARBA" id="ARBA00023163"/>
    </source>
</evidence>
<dbReference type="PROSITE" id="PS00356">
    <property type="entry name" value="HTH_LACI_1"/>
    <property type="match status" value="1"/>
</dbReference>
<keyword evidence="2" id="KW-0238">DNA-binding</keyword>
<dbReference type="PANTHER" id="PTHR30146:SF153">
    <property type="entry name" value="LACTOSE OPERON REPRESSOR"/>
    <property type="match status" value="1"/>
</dbReference>
<protein>
    <recommendedName>
        <fullName evidence="4">HTH lacI-type domain-containing protein</fullName>
    </recommendedName>
</protein>